<proteinExistence type="predicted"/>
<protein>
    <submittedName>
        <fullName evidence="2">Uncharacterized protein</fullName>
    </submittedName>
</protein>
<name>A0ABQ5GCJ5_9ASTR</name>
<feature type="compositionally biased region" description="Basic and acidic residues" evidence="1">
    <location>
        <begin position="104"/>
        <end position="113"/>
    </location>
</feature>
<reference evidence="2" key="2">
    <citation type="submission" date="2022-01" db="EMBL/GenBank/DDBJ databases">
        <authorList>
            <person name="Yamashiro T."/>
            <person name="Shiraishi A."/>
            <person name="Satake H."/>
            <person name="Nakayama K."/>
        </authorList>
    </citation>
    <scope>NUCLEOTIDE SEQUENCE</scope>
</reference>
<dbReference type="EMBL" id="BQNB010018313">
    <property type="protein sequence ID" value="GJT73023.1"/>
    <property type="molecule type" value="Genomic_DNA"/>
</dbReference>
<feature type="region of interest" description="Disordered" evidence="1">
    <location>
        <begin position="53"/>
        <end position="130"/>
    </location>
</feature>
<organism evidence="2 3">
    <name type="scientific">Tanacetum coccineum</name>
    <dbReference type="NCBI Taxonomy" id="301880"/>
    <lineage>
        <taxon>Eukaryota</taxon>
        <taxon>Viridiplantae</taxon>
        <taxon>Streptophyta</taxon>
        <taxon>Embryophyta</taxon>
        <taxon>Tracheophyta</taxon>
        <taxon>Spermatophyta</taxon>
        <taxon>Magnoliopsida</taxon>
        <taxon>eudicotyledons</taxon>
        <taxon>Gunneridae</taxon>
        <taxon>Pentapetalae</taxon>
        <taxon>asterids</taxon>
        <taxon>campanulids</taxon>
        <taxon>Asterales</taxon>
        <taxon>Asteraceae</taxon>
        <taxon>Asteroideae</taxon>
        <taxon>Anthemideae</taxon>
        <taxon>Anthemidinae</taxon>
        <taxon>Tanacetum</taxon>
    </lineage>
</organism>
<keyword evidence="3" id="KW-1185">Reference proteome</keyword>
<sequence length="130" mass="13822">MSGIRSSSCRRCHDSSKSQETKCELFSAALDVLTTRPTCHSSLASYLSSLGESLSSAPDTYGQSLEVLPSRPAASGSEAETRVHIPAHGGPGAQNELPGSILSHESKPLEKHRPPPPQSVWSPDELSYPP</sequence>
<accession>A0ABQ5GCJ5</accession>
<evidence type="ECO:0000313" key="2">
    <source>
        <dbReference type="EMBL" id="GJT73023.1"/>
    </source>
</evidence>
<gene>
    <name evidence="2" type="ORF">Tco_1032309</name>
</gene>
<dbReference type="Proteomes" id="UP001151760">
    <property type="component" value="Unassembled WGS sequence"/>
</dbReference>
<comment type="caution">
    <text evidence="2">The sequence shown here is derived from an EMBL/GenBank/DDBJ whole genome shotgun (WGS) entry which is preliminary data.</text>
</comment>
<evidence type="ECO:0000256" key="1">
    <source>
        <dbReference type="SAM" id="MobiDB-lite"/>
    </source>
</evidence>
<evidence type="ECO:0000313" key="3">
    <source>
        <dbReference type="Proteomes" id="UP001151760"/>
    </source>
</evidence>
<reference evidence="2" key="1">
    <citation type="journal article" date="2022" name="Int. J. Mol. Sci.">
        <title>Draft Genome of Tanacetum Coccineum: Genomic Comparison of Closely Related Tanacetum-Family Plants.</title>
        <authorList>
            <person name="Yamashiro T."/>
            <person name="Shiraishi A."/>
            <person name="Nakayama K."/>
            <person name="Satake H."/>
        </authorList>
    </citation>
    <scope>NUCLEOTIDE SEQUENCE</scope>
</reference>